<gene>
    <name evidence="1" type="ORF">BDV98DRAFT_411008</name>
</gene>
<evidence type="ECO:0000313" key="2">
    <source>
        <dbReference type="Proteomes" id="UP000305067"/>
    </source>
</evidence>
<organism evidence="1 2">
    <name type="scientific">Pterulicium gracile</name>
    <dbReference type="NCBI Taxonomy" id="1884261"/>
    <lineage>
        <taxon>Eukaryota</taxon>
        <taxon>Fungi</taxon>
        <taxon>Dikarya</taxon>
        <taxon>Basidiomycota</taxon>
        <taxon>Agaricomycotina</taxon>
        <taxon>Agaricomycetes</taxon>
        <taxon>Agaricomycetidae</taxon>
        <taxon>Agaricales</taxon>
        <taxon>Pleurotineae</taxon>
        <taxon>Pterulaceae</taxon>
        <taxon>Pterulicium</taxon>
    </lineage>
</organism>
<reference evidence="1 2" key="1">
    <citation type="journal article" date="2019" name="Nat. Ecol. Evol.">
        <title>Megaphylogeny resolves global patterns of mushroom evolution.</title>
        <authorList>
            <person name="Varga T."/>
            <person name="Krizsan K."/>
            <person name="Foldi C."/>
            <person name="Dima B."/>
            <person name="Sanchez-Garcia M."/>
            <person name="Sanchez-Ramirez S."/>
            <person name="Szollosi G.J."/>
            <person name="Szarkandi J.G."/>
            <person name="Papp V."/>
            <person name="Albert L."/>
            <person name="Andreopoulos W."/>
            <person name="Angelini C."/>
            <person name="Antonin V."/>
            <person name="Barry K.W."/>
            <person name="Bougher N.L."/>
            <person name="Buchanan P."/>
            <person name="Buyck B."/>
            <person name="Bense V."/>
            <person name="Catcheside P."/>
            <person name="Chovatia M."/>
            <person name="Cooper J."/>
            <person name="Damon W."/>
            <person name="Desjardin D."/>
            <person name="Finy P."/>
            <person name="Geml J."/>
            <person name="Haridas S."/>
            <person name="Hughes K."/>
            <person name="Justo A."/>
            <person name="Karasinski D."/>
            <person name="Kautmanova I."/>
            <person name="Kiss B."/>
            <person name="Kocsube S."/>
            <person name="Kotiranta H."/>
            <person name="LaButti K.M."/>
            <person name="Lechner B.E."/>
            <person name="Liimatainen K."/>
            <person name="Lipzen A."/>
            <person name="Lukacs Z."/>
            <person name="Mihaltcheva S."/>
            <person name="Morgado L.N."/>
            <person name="Niskanen T."/>
            <person name="Noordeloos M.E."/>
            <person name="Ohm R.A."/>
            <person name="Ortiz-Santana B."/>
            <person name="Ovrebo C."/>
            <person name="Racz N."/>
            <person name="Riley R."/>
            <person name="Savchenko A."/>
            <person name="Shiryaev A."/>
            <person name="Soop K."/>
            <person name="Spirin V."/>
            <person name="Szebenyi C."/>
            <person name="Tomsovsky M."/>
            <person name="Tulloss R.E."/>
            <person name="Uehling J."/>
            <person name="Grigoriev I.V."/>
            <person name="Vagvolgyi C."/>
            <person name="Papp T."/>
            <person name="Martin F.M."/>
            <person name="Miettinen O."/>
            <person name="Hibbett D.S."/>
            <person name="Nagy L.G."/>
        </authorList>
    </citation>
    <scope>NUCLEOTIDE SEQUENCE [LARGE SCALE GENOMIC DNA]</scope>
    <source>
        <strain evidence="1 2">CBS 309.79</strain>
    </source>
</reference>
<dbReference type="AlphaFoldDB" id="A0A5C3QMF1"/>
<evidence type="ECO:0000313" key="1">
    <source>
        <dbReference type="EMBL" id="TFL02972.1"/>
    </source>
</evidence>
<proteinExistence type="predicted"/>
<dbReference type="Proteomes" id="UP000305067">
    <property type="component" value="Unassembled WGS sequence"/>
</dbReference>
<protein>
    <submittedName>
        <fullName evidence="1">Uncharacterized protein</fullName>
    </submittedName>
</protein>
<name>A0A5C3QMF1_9AGAR</name>
<accession>A0A5C3QMF1</accession>
<dbReference type="EMBL" id="ML178821">
    <property type="protein sequence ID" value="TFL02972.1"/>
    <property type="molecule type" value="Genomic_DNA"/>
</dbReference>
<keyword evidence="2" id="KW-1185">Reference proteome</keyword>
<sequence>MQRSRSILETSSYLAHLRCDLDARSAKEQGRPSQNYTWPCHFPRLYRAPVARAADERYSAEWAQPRDTVRGSRASGTSRLHVAAVRSNARKVPRMRLSMGIKEENAIHQRQDSRSCMRVTSISQRGLAAFQVHAMKSPPTAHPYSTSCFHVTTT</sequence>